<reference evidence="1 2" key="2">
    <citation type="submission" date="2018-11" db="EMBL/GenBank/DDBJ databases">
        <authorList>
            <consortium name="Pathogen Informatics"/>
        </authorList>
    </citation>
    <scope>NUCLEOTIDE SEQUENCE [LARGE SCALE GENOMIC DNA]</scope>
</reference>
<keyword evidence="2" id="KW-1185">Reference proteome</keyword>
<dbReference type="OrthoDB" id="9983043at2759"/>
<organism evidence="3">
    <name type="scientific">Soboliphyme baturini</name>
    <dbReference type="NCBI Taxonomy" id="241478"/>
    <lineage>
        <taxon>Eukaryota</taxon>
        <taxon>Metazoa</taxon>
        <taxon>Ecdysozoa</taxon>
        <taxon>Nematoda</taxon>
        <taxon>Enoplea</taxon>
        <taxon>Dorylaimia</taxon>
        <taxon>Dioctophymatida</taxon>
        <taxon>Dioctophymatoidea</taxon>
        <taxon>Soboliphymatidae</taxon>
        <taxon>Soboliphyme</taxon>
    </lineage>
</organism>
<dbReference type="InterPro" id="IPR036915">
    <property type="entry name" value="Cyclin-like_sf"/>
</dbReference>
<evidence type="ECO:0000313" key="3">
    <source>
        <dbReference type="WBParaSite" id="SBAD_0000419401-mRNA-1"/>
    </source>
</evidence>
<dbReference type="Gene3D" id="1.10.472.10">
    <property type="entry name" value="Cyclin-like"/>
    <property type="match status" value="1"/>
</dbReference>
<name>A0A183IK72_9BILA</name>
<accession>A0A183IK72</accession>
<reference evidence="3" key="1">
    <citation type="submission" date="2016-06" db="UniProtKB">
        <authorList>
            <consortium name="WormBaseParasite"/>
        </authorList>
    </citation>
    <scope>IDENTIFICATION</scope>
</reference>
<evidence type="ECO:0000313" key="1">
    <source>
        <dbReference type="EMBL" id="VDP03091.1"/>
    </source>
</evidence>
<dbReference type="PANTHER" id="PTHR21615:SF2">
    <property type="entry name" value="CYCLIN N-TERMINAL DOMAIN-CONTAINING PROTEIN 1"/>
    <property type="match status" value="1"/>
</dbReference>
<dbReference type="AlphaFoldDB" id="A0A183IK72"/>
<proteinExistence type="predicted"/>
<dbReference type="PANTHER" id="PTHR21615">
    <property type="entry name" value="CYCLIN N-TERMINAL DOMAIN-CONTAINING PROTEIN 1"/>
    <property type="match status" value="1"/>
</dbReference>
<dbReference type="GO" id="GO:0007131">
    <property type="term" value="P:reciprocal meiotic recombination"/>
    <property type="evidence" value="ECO:0007669"/>
    <property type="project" value="TreeGrafter"/>
</dbReference>
<sequence>MEFTDSPDFLAHSAIAADSLMDFQFILTTENSERLKKCNRNQGLFIQKRCVEFLFNACHQLHLTSHVRYTASLIFDSFLIEHVNSLWQYVLDNCEDKKIAKLEWQNLEDKIASQMTLRVLSCIQIASKLHSHCRMKRIHEITHIPAQDVLDFSRVICRHLVTVATGDEGMNAS</sequence>
<dbReference type="Proteomes" id="UP000270296">
    <property type="component" value="Unassembled WGS sequence"/>
</dbReference>
<dbReference type="WBParaSite" id="SBAD_0000419401-mRNA-1">
    <property type="protein sequence ID" value="SBAD_0000419401-mRNA-1"/>
    <property type="gene ID" value="SBAD_0000419401"/>
</dbReference>
<dbReference type="GO" id="GO:0035861">
    <property type="term" value="C:site of double-strand break"/>
    <property type="evidence" value="ECO:0007669"/>
    <property type="project" value="TreeGrafter"/>
</dbReference>
<dbReference type="EMBL" id="UZAM01008072">
    <property type="protein sequence ID" value="VDP03091.1"/>
    <property type="molecule type" value="Genomic_DNA"/>
</dbReference>
<gene>
    <name evidence="1" type="ORF">SBAD_LOCUS4018</name>
</gene>
<evidence type="ECO:0000313" key="2">
    <source>
        <dbReference type="Proteomes" id="UP000270296"/>
    </source>
</evidence>
<protein>
    <submittedName>
        <fullName evidence="3">Cyclin N-terminal domain-containing protein</fullName>
    </submittedName>
</protein>
<dbReference type="SUPFAM" id="SSF47954">
    <property type="entry name" value="Cyclin-like"/>
    <property type="match status" value="1"/>
</dbReference>